<proteinExistence type="inferred from homology"/>
<evidence type="ECO:0000256" key="3">
    <source>
        <dbReference type="ARBA" id="ARBA00004947"/>
    </source>
</evidence>
<evidence type="ECO:0000313" key="14">
    <source>
        <dbReference type="Proteomes" id="UP000886847"/>
    </source>
</evidence>
<comment type="catalytic activity">
    <reaction evidence="1 10">
        <text>alpha-D-galactose 1-phosphate + UDP-alpha-D-glucose = alpha-D-glucose 1-phosphate + UDP-alpha-D-galactose</text>
        <dbReference type="Rhea" id="RHEA:13989"/>
        <dbReference type="ChEBI" id="CHEBI:58336"/>
        <dbReference type="ChEBI" id="CHEBI:58601"/>
        <dbReference type="ChEBI" id="CHEBI:58885"/>
        <dbReference type="ChEBI" id="CHEBI:66914"/>
        <dbReference type="EC" id="2.7.7.12"/>
    </reaction>
</comment>
<evidence type="ECO:0000256" key="2">
    <source>
        <dbReference type="ARBA" id="ARBA00004496"/>
    </source>
</evidence>
<dbReference type="Pfam" id="PF01087">
    <property type="entry name" value="GalP_UDP_transf"/>
    <property type="match status" value="1"/>
</dbReference>
<reference evidence="13" key="2">
    <citation type="submission" date="2021-04" db="EMBL/GenBank/DDBJ databases">
        <authorList>
            <person name="Gilroy R."/>
        </authorList>
    </citation>
    <scope>NUCLEOTIDE SEQUENCE</scope>
    <source>
        <strain evidence="13">2189</strain>
    </source>
</reference>
<feature type="domain" description="Galactose-1-phosphate uridyl transferase N-terminal" evidence="11">
    <location>
        <begin position="57"/>
        <end position="233"/>
    </location>
</feature>
<reference evidence="13" key="1">
    <citation type="journal article" date="2021" name="PeerJ">
        <title>Extensive microbial diversity within the chicken gut microbiome revealed by metagenomics and culture.</title>
        <authorList>
            <person name="Gilroy R."/>
            <person name="Ravi A."/>
            <person name="Getino M."/>
            <person name="Pursley I."/>
            <person name="Horton D.L."/>
            <person name="Alikhan N.F."/>
            <person name="Baker D."/>
            <person name="Gharbi K."/>
            <person name="Hall N."/>
            <person name="Watson M."/>
            <person name="Adriaenssens E.M."/>
            <person name="Foster-Nyarko E."/>
            <person name="Jarju S."/>
            <person name="Secka A."/>
            <person name="Antonio M."/>
            <person name="Oren A."/>
            <person name="Chaudhuri R.R."/>
            <person name="La Ragione R."/>
            <person name="Hildebrand F."/>
            <person name="Pallen M.J."/>
        </authorList>
    </citation>
    <scope>NUCLEOTIDE SEQUENCE</scope>
    <source>
        <strain evidence="13">2189</strain>
    </source>
</reference>
<dbReference type="PANTHER" id="PTHR39191:SF1">
    <property type="entry name" value="DUF4922 DOMAIN-CONTAINING PROTEIN"/>
    <property type="match status" value="1"/>
</dbReference>
<comment type="similarity">
    <text evidence="4 10">Belongs to the galactose-1-phosphate uridylyltransferase type 2 family.</text>
</comment>
<comment type="pathway">
    <text evidence="3 10">Carbohydrate metabolism; galactose metabolism.</text>
</comment>
<sequence length="510" mass="56974">MDAELLVEKLIAYAERNLYLQPADTIYMRNTLLAELKLQAPCEGEADVSDVAAMDVPDELNAEIAAYAVEHGLTDEANAERYCARIFGMLTPLPSKINEEFAALRAQSPQAACDYLYNISVKNGYIQKTAISRNLQWSYDDGANVLEITVNLSKPEKNNKDIAKLLSAPQSRKYPMCALCKENEGFEGAGTHPPRQNIRTVKVELGGEKWFLQYSPYAYYNEHCIAIAEKHAPMRCDGTTVRKLLDFVDFLPNYFIGSNASLPIVGGSILNHEHFQGGRHTMPMHRARIRRQLYADKYPQLRVGILDWYNSGIQVEGEDKAAVAELAAHIIEAWKGFSCPACDILSETDGTPHNTVSPICRKVGDTYVFTMLLRNNRTDERYPDGIFHVHPEYQNIKKEGIGLIEAMGLFILPGRLKRQLDAIEDILCGAAAYDPAALEEESNDLYVHRYMIADMLGQGKQPSKQAAHTFVEEYIGKVCVHILDNTAVFKRDEAGEAGFMQFAAAAGLHE</sequence>
<dbReference type="EC" id="2.7.7.12" evidence="10"/>
<dbReference type="InterPro" id="IPR000766">
    <property type="entry name" value="GalP_uridyl_Trfase_II"/>
</dbReference>
<dbReference type="Proteomes" id="UP000886847">
    <property type="component" value="Unassembled WGS sequence"/>
</dbReference>
<dbReference type="GO" id="GO:0008108">
    <property type="term" value="F:UDP-glucose:hexose-1-phosphate uridylyltransferase activity"/>
    <property type="evidence" value="ECO:0007669"/>
    <property type="project" value="UniProtKB-UniRule"/>
</dbReference>
<comment type="subcellular location">
    <subcellularLocation>
        <location evidence="2 10">Cytoplasm</location>
    </subcellularLocation>
</comment>
<evidence type="ECO:0000256" key="6">
    <source>
        <dbReference type="ARBA" id="ARBA00022679"/>
    </source>
</evidence>
<keyword evidence="6 10" id="KW-0808">Transferase</keyword>
<evidence type="ECO:0000259" key="12">
    <source>
        <dbReference type="Pfam" id="PF02744"/>
    </source>
</evidence>
<evidence type="ECO:0000256" key="8">
    <source>
        <dbReference type="ARBA" id="ARBA00023144"/>
    </source>
</evidence>
<dbReference type="InterPro" id="IPR005850">
    <property type="entry name" value="GalP_Utransf_C"/>
</dbReference>
<evidence type="ECO:0000256" key="1">
    <source>
        <dbReference type="ARBA" id="ARBA00001107"/>
    </source>
</evidence>
<organism evidence="13 14">
    <name type="scientific">Candidatus Borkfalkia faecavium</name>
    <dbReference type="NCBI Taxonomy" id="2838508"/>
    <lineage>
        <taxon>Bacteria</taxon>
        <taxon>Bacillati</taxon>
        <taxon>Bacillota</taxon>
        <taxon>Clostridia</taxon>
        <taxon>Christensenellales</taxon>
        <taxon>Christensenellaceae</taxon>
        <taxon>Candidatus Borkfalkia</taxon>
    </lineage>
</organism>
<evidence type="ECO:0000313" key="13">
    <source>
        <dbReference type="EMBL" id="HIX49946.1"/>
    </source>
</evidence>
<dbReference type="EMBL" id="DXEW01000005">
    <property type="protein sequence ID" value="HIX49946.1"/>
    <property type="molecule type" value="Genomic_DNA"/>
</dbReference>
<evidence type="ECO:0000256" key="10">
    <source>
        <dbReference type="HAMAP-Rule" id="MF_00571"/>
    </source>
</evidence>
<dbReference type="PANTHER" id="PTHR39191">
    <property type="entry name" value="GALACTOSE-1-PHOSPHATE URIDYLYLTRANSFERASE"/>
    <property type="match status" value="1"/>
</dbReference>
<evidence type="ECO:0000256" key="5">
    <source>
        <dbReference type="ARBA" id="ARBA00022490"/>
    </source>
</evidence>
<keyword evidence="7 10" id="KW-0548">Nucleotidyltransferase</keyword>
<dbReference type="AlphaFoldDB" id="A0A9D2AUU7"/>
<dbReference type="InterPro" id="IPR005849">
    <property type="entry name" value="GalP_Utransf_N"/>
</dbReference>
<evidence type="ECO:0000256" key="4">
    <source>
        <dbReference type="ARBA" id="ARBA00008706"/>
    </source>
</evidence>
<dbReference type="HAMAP" id="MF_00571">
    <property type="entry name" value="GalP_UDP_trans"/>
    <property type="match status" value="1"/>
</dbReference>
<keyword evidence="9 10" id="KW-0119">Carbohydrate metabolism</keyword>
<name>A0A9D2AUU7_9FIRM</name>
<comment type="caution">
    <text evidence="13">The sequence shown here is derived from an EMBL/GenBank/DDBJ whole genome shotgun (WGS) entry which is preliminary data.</text>
</comment>
<dbReference type="Pfam" id="PF02744">
    <property type="entry name" value="GalP_UDP_tr_C"/>
    <property type="match status" value="1"/>
</dbReference>
<gene>
    <name evidence="10" type="primary">galT</name>
    <name evidence="13" type="ORF">H9851_01520</name>
</gene>
<feature type="domain" description="Galactose-1-phosphate uridyl transferase C-terminal" evidence="12">
    <location>
        <begin position="251"/>
        <end position="421"/>
    </location>
</feature>
<keyword evidence="8 10" id="KW-0299">Galactose metabolism</keyword>
<evidence type="ECO:0000256" key="9">
    <source>
        <dbReference type="ARBA" id="ARBA00023277"/>
    </source>
</evidence>
<dbReference type="GO" id="GO:0006012">
    <property type="term" value="P:galactose metabolic process"/>
    <property type="evidence" value="ECO:0007669"/>
    <property type="project" value="UniProtKB-UniRule"/>
</dbReference>
<evidence type="ECO:0000259" key="11">
    <source>
        <dbReference type="Pfam" id="PF01087"/>
    </source>
</evidence>
<protein>
    <recommendedName>
        <fullName evidence="10">Galactose-1-phosphate uridylyltransferase</fullName>
        <shortName evidence="10">Gal-1-P uridylyltransferase</shortName>
        <ecNumber evidence="10">2.7.7.12</ecNumber>
    </recommendedName>
    <alternativeName>
        <fullName evidence="10">UDP-glucose--hexose-1-phosphate uridylyltransferase</fullName>
    </alternativeName>
</protein>
<keyword evidence="5 10" id="KW-0963">Cytoplasm</keyword>
<evidence type="ECO:0000256" key="7">
    <source>
        <dbReference type="ARBA" id="ARBA00022695"/>
    </source>
</evidence>
<accession>A0A9D2AUU7</accession>
<dbReference type="GO" id="GO:0005737">
    <property type="term" value="C:cytoplasm"/>
    <property type="evidence" value="ECO:0007669"/>
    <property type="project" value="UniProtKB-SubCell"/>
</dbReference>